<evidence type="ECO:0000313" key="2">
    <source>
        <dbReference type="EMBL" id="TQV78625.1"/>
    </source>
</evidence>
<dbReference type="PANTHER" id="PTHR43539">
    <property type="entry name" value="FLAVIN-BINDING MONOOXYGENASE-LIKE PROTEIN (AFU_ORTHOLOGUE AFUA_4G09220)"/>
    <property type="match status" value="1"/>
</dbReference>
<dbReference type="SUPFAM" id="SSF51905">
    <property type="entry name" value="FAD/NAD(P)-binding domain"/>
    <property type="match status" value="1"/>
</dbReference>
<dbReference type="Gene3D" id="3.50.50.60">
    <property type="entry name" value="FAD/NAD(P)-binding domain"/>
    <property type="match status" value="1"/>
</dbReference>
<dbReference type="AlphaFoldDB" id="A0A545TN15"/>
<keyword evidence="3" id="KW-1185">Reference proteome</keyword>
<evidence type="ECO:0000256" key="1">
    <source>
        <dbReference type="ARBA" id="ARBA00023002"/>
    </source>
</evidence>
<dbReference type="PANTHER" id="PTHR43539:SF78">
    <property type="entry name" value="FLAVIN-CONTAINING MONOOXYGENASE"/>
    <property type="match status" value="1"/>
</dbReference>
<organism evidence="2 3">
    <name type="scientific">Denitrobaculum tricleocarpae</name>
    <dbReference type="NCBI Taxonomy" id="2591009"/>
    <lineage>
        <taxon>Bacteria</taxon>
        <taxon>Pseudomonadati</taxon>
        <taxon>Pseudomonadota</taxon>
        <taxon>Alphaproteobacteria</taxon>
        <taxon>Rhodospirillales</taxon>
        <taxon>Rhodospirillaceae</taxon>
        <taxon>Denitrobaculum</taxon>
    </lineage>
</organism>
<dbReference type="OrthoDB" id="9773233at2"/>
<name>A0A545TN15_9PROT</name>
<proteinExistence type="predicted"/>
<dbReference type="Pfam" id="PF13738">
    <property type="entry name" value="Pyr_redox_3"/>
    <property type="match status" value="1"/>
</dbReference>
<dbReference type="PRINTS" id="PR00411">
    <property type="entry name" value="PNDRDTASEI"/>
</dbReference>
<dbReference type="GO" id="GO:0004497">
    <property type="term" value="F:monooxygenase activity"/>
    <property type="evidence" value="ECO:0007669"/>
    <property type="project" value="TreeGrafter"/>
</dbReference>
<keyword evidence="1" id="KW-0560">Oxidoreductase</keyword>
<dbReference type="RefSeq" id="WP_142897957.1">
    <property type="nucleotide sequence ID" value="NZ_ML660057.1"/>
</dbReference>
<protein>
    <submittedName>
        <fullName evidence="2">Pyridine nucleotide-disulfide oxidoreductase</fullName>
    </submittedName>
</protein>
<dbReference type="InterPro" id="IPR036188">
    <property type="entry name" value="FAD/NAD-bd_sf"/>
</dbReference>
<evidence type="ECO:0000313" key="3">
    <source>
        <dbReference type="Proteomes" id="UP000315252"/>
    </source>
</evidence>
<dbReference type="GO" id="GO:0050660">
    <property type="term" value="F:flavin adenine dinucleotide binding"/>
    <property type="evidence" value="ECO:0007669"/>
    <property type="project" value="TreeGrafter"/>
</dbReference>
<sequence length="410" mass="44278">MTHATAIIIGAGHAGLAMSRALTRRSIDHVVLDRGGPGDSWHKERWDSLHMITPNWANGLPGAPYKGPDPDGYMSAREFADSLERYAKAISAPLRSGVTVTRLSSEARCFRIETGQDLFTAETVVNATGATRRPRVPALSRDVPKNVLQITTDRYRNPAALPPGTVLVVGASASGVQIARELQLSGRQVVLAVGGHLRLPRHYRGRDIDHWLDVCGISDERAVEIEDLSRARRLPSAQLFSAGPVDLNALQELGVEVVGRLSAIRNGKALFSGGLASLVTAADLKMNRTLRRIDEWLDRLASPGEIAAPDQPEPTAIAAAPRLSLDLSGSLRTIVWATGYTPDHTWIDAPVFDARGRLRHDGGVCPVPGLYMLGLPILRRRRSHQISGAAADTHDLSILIGQHLDACRAA</sequence>
<dbReference type="InterPro" id="IPR050982">
    <property type="entry name" value="Auxin_biosynth/cation_transpt"/>
</dbReference>
<reference evidence="2 3" key="1">
    <citation type="submission" date="2019-06" db="EMBL/GenBank/DDBJ databases">
        <title>Whole genome sequence for Rhodospirillaceae sp. R148.</title>
        <authorList>
            <person name="Wang G."/>
        </authorList>
    </citation>
    <scope>NUCLEOTIDE SEQUENCE [LARGE SCALE GENOMIC DNA]</scope>
    <source>
        <strain evidence="2 3">R148</strain>
    </source>
</reference>
<comment type="caution">
    <text evidence="2">The sequence shown here is derived from an EMBL/GenBank/DDBJ whole genome shotgun (WGS) entry which is preliminary data.</text>
</comment>
<gene>
    <name evidence="2" type="ORF">FKG95_18935</name>
</gene>
<accession>A0A545TN15</accession>
<dbReference type="Proteomes" id="UP000315252">
    <property type="component" value="Unassembled WGS sequence"/>
</dbReference>
<dbReference type="EMBL" id="VHSH01000006">
    <property type="protein sequence ID" value="TQV78625.1"/>
    <property type="molecule type" value="Genomic_DNA"/>
</dbReference>